<organism evidence="1 2">
    <name type="scientific">Leptospira harrisiae</name>
    <dbReference type="NCBI Taxonomy" id="2023189"/>
    <lineage>
        <taxon>Bacteria</taxon>
        <taxon>Pseudomonadati</taxon>
        <taxon>Spirochaetota</taxon>
        <taxon>Spirochaetia</taxon>
        <taxon>Leptospirales</taxon>
        <taxon>Leptospiraceae</taxon>
        <taxon>Leptospira</taxon>
    </lineage>
</organism>
<evidence type="ECO:0000313" key="1">
    <source>
        <dbReference type="EMBL" id="PJZ83576.1"/>
    </source>
</evidence>
<dbReference type="AlphaFoldDB" id="A0A2N0AH03"/>
<protein>
    <submittedName>
        <fullName evidence="1">Uncharacterized protein</fullName>
    </submittedName>
</protein>
<dbReference type="Proteomes" id="UP000232145">
    <property type="component" value="Unassembled WGS sequence"/>
</dbReference>
<name>A0A2N0AH03_9LEPT</name>
<comment type="caution">
    <text evidence="1">The sequence shown here is derived from an EMBL/GenBank/DDBJ whole genome shotgun (WGS) entry which is preliminary data.</text>
</comment>
<gene>
    <name evidence="1" type="ORF">CH364_15355</name>
</gene>
<evidence type="ECO:0000313" key="2">
    <source>
        <dbReference type="Proteomes" id="UP000232145"/>
    </source>
</evidence>
<dbReference type="EMBL" id="NPDX01000005">
    <property type="protein sequence ID" value="PJZ83576.1"/>
    <property type="molecule type" value="Genomic_DNA"/>
</dbReference>
<sequence>MLPKMNKTRISIFFIIFLTLSLPFESNAINLNKDTTKLDCQKNLLGVFEYSYPIPGKFNVVDVKIVYTKNKIYTFREYPKFYFVECIEWIDLCTYKAYKCEFHDPILDEKTEDTSISVEQFTKIIGNKFYFKRYNNQKLINEDYIRKTSNDIPFEFDNE</sequence>
<keyword evidence="2" id="KW-1185">Reference proteome</keyword>
<proteinExistence type="predicted"/>
<reference evidence="1 2" key="1">
    <citation type="submission" date="2017-07" db="EMBL/GenBank/DDBJ databases">
        <title>Leptospira spp. isolated from tropical soils.</title>
        <authorList>
            <person name="Thibeaux R."/>
            <person name="Iraola G."/>
            <person name="Ferres I."/>
            <person name="Bierque E."/>
            <person name="Girault D."/>
            <person name="Soupe-Gilbert M.-E."/>
            <person name="Picardeau M."/>
            <person name="Goarant C."/>
        </authorList>
    </citation>
    <scope>NUCLEOTIDE SEQUENCE [LARGE SCALE GENOMIC DNA]</scope>
    <source>
        <strain evidence="1 2">FH2-B-A1</strain>
    </source>
</reference>
<accession>A0A2N0AH03</accession>